<protein>
    <recommendedName>
        <fullName evidence="3">ABC transmembrane type-1 domain-containing protein</fullName>
    </recommendedName>
</protein>
<dbReference type="Proteomes" id="UP001642483">
    <property type="component" value="Unassembled WGS sequence"/>
</dbReference>
<organism evidence="1 2">
    <name type="scientific">Clavelina lepadiformis</name>
    <name type="common">Light-bulb sea squirt</name>
    <name type="synonym">Ascidia lepadiformis</name>
    <dbReference type="NCBI Taxonomy" id="159417"/>
    <lineage>
        <taxon>Eukaryota</taxon>
        <taxon>Metazoa</taxon>
        <taxon>Chordata</taxon>
        <taxon>Tunicata</taxon>
        <taxon>Ascidiacea</taxon>
        <taxon>Aplousobranchia</taxon>
        <taxon>Clavelinidae</taxon>
        <taxon>Clavelina</taxon>
    </lineage>
</organism>
<name>A0ABP0GNF4_CLALP</name>
<keyword evidence="2" id="KW-1185">Reference proteome</keyword>
<evidence type="ECO:0000313" key="2">
    <source>
        <dbReference type="Proteomes" id="UP001642483"/>
    </source>
</evidence>
<gene>
    <name evidence="1" type="ORF">CVLEPA_LOCUS26567</name>
</gene>
<comment type="caution">
    <text evidence="1">The sequence shown here is derived from an EMBL/GenBank/DDBJ whole genome shotgun (WGS) entry which is preliminary data.</text>
</comment>
<proteinExistence type="predicted"/>
<evidence type="ECO:0000313" key="1">
    <source>
        <dbReference type="EMBL" id="CAK8693266.1"/>
    </source>
</evidence>
<dbReference type="EMBL" id="CAWYQH010000130">
    <property type="protein sequence ID" value="CAK8693266.1"/>
    <property type="molecule type" value="Genomic_DNA"/>
</dbReference>
<sequence>MDTMSLTAGMAPSSTQANRFTSADKENPAFYDVTHPKTSQSASLDYVSAIRRVWSSLGQPVWFASFTSLVALVITFVESMLSNHVTLLTKNILQYSIGKYFSMNAYCMTHISNMLRRQTSQSLSRMINHNRRRHL</sequence>
<reference evidence="1 2" key="1">
    <citation type="submission" date="2024-02" db="EMBL/GenBank/DDBJ databases">
        <authorList>
            <person name="Daric V."/>
            <person name="Darras S."/>
        </authorList>
    </citation>
    <scope>NUCLEOTIDE SEQUENCE [LARGE SCALE GENOMIC DNA]</scope>
</reference>
<accession>A0ABP0GNF4</accession>
<evidence type="ECO:0008006" key="3">
    <source>
        <dbReference type="Google" id="ProtNLM"/>
    </source>
</evidence>